<sequence>MAFKSDIWVGLEDGSGDTSKGFISGEIEVRHTAKKLKSYLMIINHEGAIYTAKKM</sequence>
<reference evidence="1 2" key="1">
    <citation type="submission" date="2017-11" db="EMBL/GenBank/DDBJ databases">
        <title>Draft Genome Sequence of Methylobacter psychrotolerans Sph1T, an Obligate Methanotroph from Low-Temperature Environments.</title>
        <authorList>
            <person name="Oshkin I.Y."/>
            <person name="Miroshnikov K."/>
            <person name="Belova S.E."/>
            <person name="Korzhenkov A."/>
            <person name="Toshchakov S.V."/>
            <person name="Dedysh S.N."/>
        </authorList>
    </citation>
    <scope>NUCLEOTIDE SEQUENCE [LARGE SCALE GENOMIC DNA]</scope>
    <source>
        <strain evidence="1 2">Sph1</strain>
    </source>
</reference>
<accession>A0A2S5CJ95</accession>
<name>A0A2S5CJ95_9GAMM</name>
<gene>
    <name evidence="1" type="ORF">AADEFJLK_03357</name>
</gene>
<dbReference type="AlphaFoldDB" id="A0A2S5CJ95"/>
<dbReference type="Proteomes" id="UP000237423">
    <property type="component" value="Unassembled WGS sequence"/>
</dbReference>
<comment type="caution">
    <text evidence="1">The sequence shown here is derived from an EMBL/GenBank/DDBJ whole genome shotgun (WGS) entry which is preliminary data.</text>
</comment>
<evidence type="ECO:0000313" key="2">
    <source>
        <dbReference type="Proteomes" id="UP000237423"/>
    </source>
</evidence>
<organism evidence="1 2">
    <name type="scientific">Methylovulum psychrotolerans</name>
    <dbReference type="NCBI Taxonomy" id="1704499"/>
    <lineage>
        <taxon>Bacteria</taxon>
        <taxon>Pseudomonadati</taxon>
        <taxon>Pseudomonadota</taxon>
        <taxon>Gammaproteobacteria</taxon>
        <taxon>Methylococcales</taxon>
        <taxon>Methylococcaceae</taxon>
        <taxon>Methylovulum</taxon>
    </lineage>
</organism>
<dbReference type="EMBL" id="PGFZ01000008">
    <property type="protein sequence ID" value="POZ50885.1"/>
    <property type="molecule type" value="Genomic_DNA"/>
</dbReference>
<proteinExistence type="predicted"/>
<protein>
    <submittedName>
        <fullName evidence="1">Uncharacterized protein</fullName>
    </submittedName>
</protein>
<evidence type="ECO:0000313" key="1">
    <source>
        <dbReference type="EMBL" id="POZ50885.1"/>
    </source>
</evidence>